<evidence type="ECO:0000313" key="3">
    <source>
        <dbReference type="Proteomes" id="UP000053841"/>
    </source>
</evidence>
<dbReference type="eggNOG" id="ENOG502SSYN">
    <property type="taxonomic scope" value="Eukaryota"/>
</dbReference>
<dbReference type="OrthoDB" id="10003767at2759"/>
<keyword evidence="3" id="KW-1185">Reference proteome</keyword>
<organism evidence="2 3">
    <name type="scientific">Cochliobolus carbonum (strain 26-R-13)</name>
    <name type="common">Maize leaf spot fungus</name>
    <name type="synonym">Bipolaris zeicola</name>
    <dbReference type="NCBI Taxonomy" id="930089"/>
    <lineage>
        <taxon>Eukaryota</taxon>
        <taxon>Fungi</taxon>
        <taxon>Dikarya</taxon>
        <taxon>Ascomycota</taxon>
        <taxon>Pezizomycotina</taxon>
        <taxon>Dothideomycetes</taxon>
        <taxon>Pleosporomycetidae</taxon>
        <taxon>Pleosporales</taxon>
        <taxon>Pleosporineae</taxon>
        <taxon>Pleosporaceae</taxon>
        <taxon>Bipolaris</taxon>
    </lineage>
</organism>
<dbReference type="AlphaFoldDB" id="W6XNB9"/>
<evidence type="ECO:0000259" key="1">
    <source>
        <dbReference type="Pfam" id="PF01636"/>
    </source>
</evidence>
<evidence type="ECO:0000313" key="2">
    <source>
        <dbReference type="EMBL" id="EUC28822.1"/>
    </source>
</evidence>
<reference evidence="2 3" key="1">
    <citation type="journal article" date="2013" name="PLoS Genet.">
        <title>Comparative genome structure, secondary metabolite, and effector coding capacity across Cochliobolus pathogens.</title>
        <authorList>
            <person name="Condon B.J."/>
            <person name="Leng Y."/>
            <person name="Wu D."/>
            <person name="Bushley K.E."/>
            <person name="Ohm R.A."/>
            <person name="Otillar R."/>
            <person name="Martin J."/>
            <person name="Schackwitz W."/>
            <person name="Grimwood J."/>
            <person name="MohdZainudin N."/>
            <person name="Xue C."/>
            <person name="Wang R."/>
            <person name="Manning V.A."/>
            <person name="Dhillon B."/>
            <person name="Tu Z.J."/>
            <person name="Steffenson B.J."/>
            <person name="Salamov A."/>
            <person name="Sun H."/>
            <person name="Lowry S."/>
            <person name="LaButti K."/>
            <person name="Han J."/>
            <person name="Copeland A."/>
            <person name="Lindquist E."/>
            <person name="Barry K."/>
            <person name="Schmutz J."/>
            <person name="Baker S.E."/>
            <person name="Ciuffetti L.M."/>
            <person name="Grigoriev I.V."/>
            <person name="Zhong S."/>
            <person name="Turgeon B.G."/>
        </authorList>
    </citation>
    <scope>NUCLEOTIDE SEQUENCE [LARGE SCALE GENOMIC DNA]</scope>
    <source>
        <strain evidence="2 3">26-R-13</strain>
    </source>
</reference>
<dbReference type="PANTHER" id="PTHR21310">
    <property type="entry name" value="AMINOGLYCOSIDE PHOSPHOTRANSFERASE-RELATED-RELATED"/>
    <property type="match status" value="1"/>
</dbReference>
<protein>
    <recommendedName>
        <fullName evidence="1">Aminoglycoside phosphotransferase domain-containing protein</fullName>
    </recommendedName>
</protein>
<dbReference type="Pfam" id="PF01636">
    <property type="entry name" value="APH"/>
    <property type="match status" value="1"/>
</dbReference>
<accession>W6XNB9</accession>
<dbReference type="PANTHER" id="PTHR21310:SF56">
    <property type="entry name" value="AMINOGLYCOSIDE PHOSPHOTRANSFERASE DOMAIN-CONTAINING PROTEIN"/>
    <property type="match status" value="1"/>
</dbReference>
<proteinExistence type="predicted"/>
<dbReference type="KEGG" id="bze:COCCADRAFT_71022"/>
<name>W6XNB9_COCC2</name>
<dbReference type="HOGENOM" id="CLU_043317_0_0_1"/>
<feature type="non-terminal residue" evidence="2">
    <location>
        <position position="405"/>
    </location>
</feature>
<sequence>EPFETFQHKIATMAALCFGKDVSNIKVEYMKGGSYNRVAALTISPRPKRTLVTWFHALLQILFPSWFQGALQTSETPDSNSYIVRIPRTDGEDDNLVVNRNVAILKTVGALLDLPIPIVVSYDPTSNNAVGKPYMIQSRLPGKNLAALMTEKTLSLEQLKSIAKQVIELVPTIAAVEGPGGAISLDALSSDSTRLHVESLHLQHEKLGDKSFKLPEEPQDTFEHLFEQCRRWSEYHRKNSYFTFGEIWCNFGRIVQSLDERGFLEGPCVLAHRDLMAYNLLAEIRSDTEVEITGAIDWDSALIVPEFVAYRAPFWLWTEDHIESAIADDEITVNISPRSETCKILQRFFLDNASEKFKRFAFSPEAILARRMYVIIKEGIASDWHINEAWDIVRDWHLLHPDDGI</sequence>
<feature type="domain" description="Aminoglycoside phosphotransferase" evidence="1">
    <location>
        <begin position="76"/>
        <end position="302"/>
    </location>
</feature>
<dbReference type="InterPro" id="IPR051678">
    <property type="entry name" value="AGP_Transferase"/>
</dbReference>
<dbReference type="EMBL" id="KI964785">
    <property type="protein sequence ID" value="EUC28822.1"/>
    <property type="molecule type" value="Genomic_DNA"/>
</dbReference>
<dbReference type="GeneID" id="19150685"/>
<dbReference type="Proteomes" id="UP000053841">
    <property type="component" value="Unassembled WGS sequence"/>
</dbReference>
<feature type="non-terminal residue" evidence="2">
    <location>
        <position position="1"/>
    </location>
</feature>
<dbReference type="SUPFAM" id="SSF56112">
    <property type="entry name" value="Protein kinase-like (PK-like)"/>
    <property type="match status" value="1"/>
</dbReference>
<dbReference type="InterPro" id="IPR002575">
    <property type="entry name" value="Aminoglycoside_PTrfase"/>
</dbReference>
<dbReference type="InterPro" id="IPR011009">
    <property type="entry name" value="Kinase-like_dom_sf"/>
</dbReference>
<dbReference type="RefSeq" id="XP_007716888.1">
    <property type="nucleotide sequence ID" value="XM_007718698.1"/>
</dbReference>
<gene>
    <name evidence="2" type="ORF">COCCADRAFT_71022</name>
</gene>